<feature type="compositionally biased region" description="Basic and acidic residues" evidence="1">
    <location>
        <begin position="29"/>
        <end position="40"/>
    </location>
</feature>
<dbReference type="AlphaFoldDB" id="A0AAN7ZTW0"/>
<reference evidence="2" key="1">
    <citation type="submission" date="2023-08" db="EMBL/GenBank/DDBJ databases">
        <title>Black Yeasts Isolated from many extreme environments.</title>
        <authorList>
            <person name="Coleine C."/>
            <person name="Stajich J.E."/>
            <person name="Selbmann L."/>
        </authorList>
    </citation>
    <scope>NUCLEOTIDE SEQUENCE</scope>
    <source>
        <strain evidence="2">CCFEE 5810</strain>
    </source>
</reference>
<accession>A0AAN7ZTW0</accession>
<evidence type="ECO:0000313" key="2">
    <source>
        <dbReference type="EMBL" id="KAK5699472.1"/>
    </source>
</evidence>
<sequence>MAATTSSIDSGVGEAGLKQLLQDMVRRESAKLDQETRELGEQCDQQRNGLARSIEAQTSAQSKVASLREAAAKHEEIVSDKQAELDWAIEQQAKTDAALADAEQDEDEADNNVAVSRAKFDRMAKELTVRKSEVDAVKVNVTRRVIESLRKMIQLEDELEPTRYAPVGSLTSKLRHDTTVSSYEVRSNKHHGAERAKPMDQDDQEEHGSLGERGFNTSEGSITMRAEDTVYHDATNSVRMPTSPSSGGPDTPELVTDTI</sequence>
<name>A0AAN7ZTW0_9PEZI</name>
<dbReference type="EMBL" id="JAVRQU010000008">
    <property type="protein sequence ID" value="KAK5699472.1"/>
    <property type="molecule type" value="Genomic_DNA"/>
</dbReference>
<feature type="region of interest" description="Disordered" evidence="1">
    <location>
        <begin position="181"/>
        <end position="259"/>
    </location>
</feature>
<feature type="region of interest" description="Disordered" evidence="1">
    <location>
        <begin position="29"/>
        <end position="67"/>
    </location>
</feature>
<evidence type="ECO:0000313" key="3">
    <source>
        <dbReference type="Proteomes" id="UP001310594"/>
    </source>
</evidence>
<organism evidence="2 3">
    <name type="scientific">Elasticomyces elasticus</name>
    <dbReference type="NCBI Taxonomy" id="574655"/>
    <lineage>
        <taxon>Eukaryota</taxon>
        <taxon>Fungi</taxon>
        <taxon>Dikarya</taxon>
        <taxon>Ascomycota</taxon>
        <taxon>Pezizomycotina</taxon>
        <taxon>Dothideomycetes</taxon>
        <taxon>Dothideomycetidae</taxon>
        <taxon>Mycosphaerellales</taxon>
        <taxon>Teratosphaeriaceae</taxon>
        <taxon>Elasticomyces</taxon>
    </lineage>
</organism>
<comment type="caution">
    <text evidence="2">The sequence shown here is derived from an EMBL/GenBank/DDBJ whole genome shotgun (WGS) entry which is preliminary data.</text>
</comment>
<dbReference type="Proteomes" id="UP001310594">
    <property type="component" value="Unassembled WGS sequence"/>
</dbReference>
<feature type="compositionally biased region" description="Low complexity" evidence="1">
    <location>
        <begin position="241"/>
        <end position="252"/>
    </location>
</feature>
<evidence type="ECO:0000256" key="1">
    <source>
        <dbReference type="SAM" id="MobiDB-lite"/>
    </source>
</evidence>
<feature type="compositionally biased region" description="Polar residues" evidence="1">
    <location>
        <begin position="55"/>
        <end position="64"/>
    </location>
</feature>
<proteinExistence type="predicted"/>
<gene>
    <name evidence="2" type="ORF">LTR97_005600</name>
</gene>
<feature type="compositionally biased region" description="Basic and acidic residues" evidence="1">
    <location>
        <begin position="191"/>
        <end position="210"/>
    </location>
</feature>
<protein>
    <submittedName>
        <fullName evidence="2">Uncharacterized protein</fullName>
    </submittedName>
</protein>